<feature type="compositionally biased region" description="Pro residues" evidence="1">
    <location>
        <begin position="1"/>
        <end position="15"/>
    </location>
</feature>
<dbReference type="InterPro" id="IPR050397">
    <property type="entry name" value="Env_Response_Regulators"/>
</dbReference>
<dbReference type="Pfam" id="PF00027">
    <property type="entry name" value="cNMP_binding"/>
    <property type="match status" value="1"/>
</dbReference>
<dbReference type="SMART" id="SM00100">
    <property type="entry name" value="cNMP"/>
    <property type="match status" value="1"/>
</dbReference>
<gene>
    <name evidence="3" type="ORF">MW290_31760</name>
</gene>
<proteinExistence type="predicted"/>
<evidence type="ECO:0000313" key="4">
    <source>
        <dbReference type="Proteomes" id="UP001056201"/>
    </source>
</evidence>
<dbReference type="PANTHER" id="PTHR24567:SF74">
    <property type="entry name" value="HTH-TYPE TRANSCRIPTIONAL REGULATOR ARCR"/>
    <property type="match status" value="1"/>
</dbReference>
<dbReference type="InterPro" id="IPR014710">
    <property type="entry name" value="RmlC-like_jellyroll"/>
</dbReference>
<dbReference type="RefSeq" id="WP_250198320.1">
    <property type="nucleotide sequence ID" value="NZ_CP097636.1"/>
</dbReference>
<sequence>MTRPPPLPPALPETPPDTQAGALPDADDPPAPARVRWPQRASEVGARPLPPAEAVALFVQAWQREPHVLPLADDELQRLAAWAQVVEVPAGRPLIQQDELGDYLLLVLDGTLLVERLVPGGPAVRLAEARAGDMLGEMSLLDSGSRFSRVATATACRIAVLQAEPFHRLMQDDPRVALALMAALSRRLSLRVRLLSARLGALLSPA</sequence>
<dbReference type="CDD" id="cd00038">
    <property type="entry name" value="CAP_ED"/>
    <property type="match status" value="1"/>
</dbReference>
<dbReference type="SUPFAM" id="SSF51206">
    <property type="entry name" value="cAMP-binding domain-like"/>
    <property type="match status" value="1"/>
</dbReference>
<dbReference type="PANTHER" id="PTHR24567">
    <property type="entry name" value="CRP FAMILY TRANSCRIPTIONAL REGULATORY PROTEIN"/>
    <property type="match status" value="1"/>
</dbReference>
<evidence type="ECO:0000259" key="2">
    <source>
        <dbReference type="PROSITE" id="PS50042"/>
    </source>
</evidence>
<dbReference type="Proteomes" id="UP001056201">
    <property type="component" value="Chromosome 2"/>
</dbReference>
<keyword evidence="4" id="KW-1185">Reference proteome</keyword>
<evidence type="ECO:0000313" key="3">
    <source>
        <dbReference type="EMBL" id="URI10112.1"/>
    </source>
</evidence>
<dbReference type="Gene3D" id="2.60.120.10">
    <property type="entry name" value="Jelly Rolls"/>
    <property type="match status" value="1"/>
</dbReference>
<organism evidence="3 4">
    <name type="scientific">Aquincola tertiaricarbonis</name>
    <dbReference type="NCBI Taxonomy" id="391953"/>
    <lineage>
        <taxon>Bacteria</taxon>
        <taxon>Pseudomonadati</taxon>
        <taxon>Pseudomonadota</taxon>
        <taxon>Betaproteobacteria</taxon>
        <taxon>Burkholderiales</taxon>
        <taxon>Sphaerotilaceae</taxon>
        <taxon>Aquincola</taxon>
    </lineage>
</organism>
<evidence type="ECO:0000256" key="1">
    <source>
        <dbReference type="SAM" id="MobiDB-lite"/>
    </source>
</evidence>
<name>A0ABY4SDC4_AQUTE</name>
<dbReference type="EMBL" id="CP097636">
    <property type="protein sequence ID" value="URI10112.1"/>
    <property type="molecule type" value="Genomic_DNA"/>
</dbReference>
<accession>A0ABY4SDC4</accession>
<protein>
    <submittedName>
        <fullName evidence="3">Cyclic nucleotide-binding domain-containing protein</fullName>
    </submittedName>
</protein>
<dbReference type="PROSITE" id="PS50042">
    <property type="entry name" value="CNMP_BINDING_3"/>
    <property type="match status" value="1"/>
</dbReference>
<dbReference type="InterPro" id="IPR018490">
    <property type="entry name" value="cNMP-bd_dom_sf"/>
</dbReference>
<feature type="domain" description="Cyclic nucleotide-binding" evidence="2">
    <location>
        <begin position="71"/>
        <end position="187"/>
    </location>
</feature>
<feature type="region of interest" description="Disordered" evidence="1">
    <location>
        <begin position="1"/>
        <end position="46"/>
    </location>
</feature>
<reference evidence="3" key="1">
    <citation type="submission" date="2022-05" db="EMBL/GenBank/DDBJ databases">
        <title>An RpoN-dependent PEP-CTERM gene is involved in floc formation of an Aquincola tertiaricarbonis strain.</title>
        <authorList>
            <person name="Qiu D."/>
            <person name="Xia M."/>
        </authorList>
    </citation>
    <scope>NUCLEOTIDE SEQUENCE</scope>
    <source>
        <strain evidence="3">RN12</strain>
    </source>
</reference>
<dbReference type="InterPro" id="IPR000595">
    <property type="entry name" value="cNMP-bd_dom"/>
</dbReference>